<dbReference type="PANTHER" id="PTHR30522:SF0">
    <property type="entry name" value="NUCLEOSIDE TRIPHOSPHATE PYROPHOSPHOHYDROLASE"/>
    <property type="match status" value="1"/>
</dbReference>
<evidence type="ECO:0000313" key="3">
    <source>
        <dbReference type="Proteomes" id="UP000325755"/>
    </source>
</evidence>
<dbReference type="AlphaFoldDB" id="A0A5Q0BNE1"/>
<protein>
    <recommendedName>
        <fullName evidence="1">NTP pyrophosphohydrolase MazG-like domain-containing protein</fullName>
    </recommendedName>
</protein>
<name>A0A5Q0BNE1_9GAMM</name>
<dbReference type="OrthoDB" id="9808939at2"/>
<dbReference type="InterPro" id="IPR004518">
    <property type="entry name" value="MazG-like_dom"/>
</dbReference>
<dbReference type="PANTHER" id="PTHR30522">
    <property type="entry name" value="NUCLEOSIDE TRIPHOSPHATE PYROPHOSPHOHYDROLASE"/>
    <property type="match status" value="1"/>
</dbReference>
<dbReference type="KEGG" id="mmob:F6R98_12095"/>
<dbReference type="GO" id="GO:0046076">
    <property type="term" value="P:dTTP catabolic process"/>
    <property type="evidence" value="ECO:0007669"/>
    <property type="project" value="TreeGrafter"/>
</dbReference>
<dbReference type="Proteomes" id="UP000325755">
    <property type="component" value="Chromosome"/>
</dbReference>
<dbReference type="InParanoid" id="A0A5Q0BNE1"/>
<evidence type="ECO:0000313" key="2">
    <source>
        <dbReference type="EMBL" id="QFY43266.1"/>
    </source>
</evidence>
<dbReference type="Pfam" id="PF03819">
    <property type="entry name" value="MazG"/>
    <property type="match status" value="1"/>
</dbReference>
<dbReference type="EMBL" id="CP044205">
    <property type="protein sequence ID" value="QFY43266.1"/>
    <property type="molecule type" value="Genomic_DNA"/>
</dbReference>
<dbReference type="InterPro" id="IPR011551">
    <property type="entry name" value="NTP_PyrPHydrolase_MazG"/>
</dbReference>
<sequence length="131" mass="14928">MLDGVTKTLPALIRAEKLQNRAARHSFDWPDVEPVFSKVEEELAEVRETCRSGDREHIREEIGDLLFVAVNLARHLDVEPGSALRAANDKFSRRFRCIEQCLARQERSLSNATLLELDALWDAAKRVLSKT</sequence>
<dbReference type="GO" id="GO:0046061">
    <property type="term" value="P:dATP catabolic process"/>
    <property type="evidence" value="ECO:0007669"/>
    <property type="project" value="TreeGrafter"/>
</dbReference>
<dbReference type="GO" id="GO:0006203">
    <property type="term" value="P:dGTP catabolic process"/>
    <property type="evidence" value="ECO:0007669"/>
    <property type="project" value="TreeGrafter"/>
</dbReference>
<reference evidence="2 3" key="1">
    <citation type="submission" date="2019-09" db="EMBL/GenBank/DDBJ databases">
        <title>Ecophysiology of the spiral-shaped methanotroph Methylospira mobilis as revealed by the complete genome sequence.</title>
        <authorList>
            <person name="Oshkin I.Y."/>
            <person name="Dedysh S.N."/>
            <person name="Miroshnikov K."/>
            <person name="Danilova O.V."/>
            <person name="Hakobyan A."/>
            <person name="Liesack W."/>
        </authorList>
    </citation>
    <scope>NUCLEOTIDE SEQUENCE [LARGE SCALE GENOMIC DNA]</scope>
    <source>
        <strain evidence="2 3">Shm1</strain>
    </source>
</reference>
<dbReference type="GO" id="GO:0047429">
    <property type="term" value="F:nucleoside triphosphate diphosphatase activity"/>
    <property type="evidence" value="ECO:0007669"/>
    <property type="project" value="InterPro"/>
</dbReference>
<gene>
    <name evidence="2" type="ORF">F6R98_12095</name>
</gene>
<proteinExistence type="predicted"/>
<dbReference type="GO" id="GO:0046052">
    <property type="term" value="P:UTP catabolic process"/>
    <property type="evidence" value="ECO:0007669"/>
    <property type="project" value="TreeGrafter"/>
</dbReference>
<dbReference type="InterPro" id="IPR048011">
    <property type="entry name" value="NTP-PPase_MazG-like_C"/>
</dbReference>
<dbReference type="CDD" id="cd11529">
    <property type="entry name" value="NTP-PPase_MazG_Cterm"/>
    <property type="match status" value="1"/>
</dbReference>
<dbReference type="RefSeq" id="WP_153249248.1">
    <property type="nucleotide sequence ID" value="NZ_CP044205.1"/>
</dbReference>
<feature type="domain" description="NTP pyrophosphohydrolase MazG-like" evidence="1">
    <location>
        <begin position="38"/>
        <end position="94"/>
    </location>
</feature>
<accession>A0A5Q0BNE1</accession>
<dbReference type="SUPFAM" id="SSF101386">
    <property type="entry name" value="all-alpha NTP pyrophosphatases"/>
    <property type="match status" value="1"/>
</dbReference>
<dbReference type="Gene3D" id="1.10.287.1080">
    <property type="entry name" value="MazG-like"/>
    <property type="match status" value="1"/>
</dbReference>
<keyword evidence="3" id="KW-1185">Reference proteome</keyword>
<dbReference type="GO" id="GO:0046081">
    <property type="term" value="P:dUTP catabolic process"/>
    <property type="evidence" value="ECO:0007669"/>
    <property type="project" value="TreeGrafter"/>
</dbReference>
<dbReference type="FunFam" id="1.10.287.1080:FF:000003">
    <property type="entry name" value="Nucleoside triphosphate pyrophosphohydrolase"/>
    <property type="match status" value="1"/>
</dbReference>
<organism evidence="2 3">
    <name type="scientific">Candidatus Methylospira mobilis</name>
    <dbReference type="NCBI Taxonomy" id="1808979"/>
    <lineage>
        <taxon>Bacteria</taxon>
        <taxon>Pseudomonadati</taxon>
        <taxon>Pseudomonadota</taxon>
        <taxon>Gammaproteobacteria</taxon>
        <taxon>Methylococcales</taxon>
        <taxon>Methylococcaceae</taxon>
        <taxon>Candidatus Methylospira</taxon>
    </lineage>
</organism>
<evidence type="ECO:0000259" key="1">
    <source>
        <dbReference type="Pfam" id="PF03819"/>
    </source>
</evidence>
<dbReference type="GO" id="GO:0046047">
    <property type="term" value="P:TTP catabolic process"/>
    <property type="evidence" value="ECO:0007669"/>
    <property type="project" value="TreeGrafter"/>
</dbReference>